<keyword evidence="3" id="KW-0472">Membrane</keyword>
<evidence type="ECO:0000313" key="5">
    <source>
        <dbReference type="EMBL" id="RFT67277.1"/>
    </source>
</evidence>
<dbReference type="Proteomes" id="UP000029389">
    <property type="component" value="Unassembled WGS sequence"/>
</dbReference>
<dbReference type="EMBL" id="QVOD01000008">
    <property type="protein sequence ID" value="RFT67277.1"/>
    <property type="molecule type" value="Genomic_DNA"/>
</dbReference>
<keyword evidence="3" id="KW-1133">Transmembrane helix</keyword>
<reference evidence="5 7" key="2">
    <citation type="submission" date="2018-08" db="EMBL/GenBank/DDBJ databases">
        <title>Bacillus clarus sp. nov. strain PS00077A.</title>
        <authorList>
            <person name="Mendez Acevedo M."/>
            <person name="Carroll L."/>
            <person name="Mukherjee M."/>
            <person name="Wiedmann M."/>
            <person name="Kovac J."/>
        </authorList>
    </citation>
    <scope>NUCLEOTIDE SEQUENCE [LARGE SCALE GENOMIC DNA]</scope>
    <source>
        <strain evidence="5 7">PS00077A</strain>
    </source>
</reference>
<sequence>MKQRGFTLLEMLLVLFSVSILSIVTYYNVTPLYEKQKIEQFLKQFSNDILYMQQLAISRQSHYTLRWFKERNMYCIGESVEEQFILIRQYDGDIKIDLHTFPNPMTYNASGNINRGGTILLSYRGHTYEIIFQLGRGRFTYREMSKRIGNDRDARSIKFINDGSITIASTNTTYDARKKEYTTSL</sequence>
<comment type="caution">
    <text evidence="4">The sequence shown here is derived from an EMBL/GenBank/DDBJ whole genome shotgun (WGS) entry which is preliminary data.</text>
</comment>
<name>A0A090ZCX9_9BACI</name>
<comment type="subcellular location">
    <subcellularLocation>
        <location evidence="1">Cell surface</location>
    </subcellularLocation>
</comment>
<evidence type="ECO:0000256" key="1">
    <source>
        <dbReference type="ARBA" id="ARBA00004241"/>
    </source>
</evidence>
<dbReference type="NCBIfam" id="TIGR02532">
    <property type="entry name" value="IV_pilin_GFxxxE"/>
    <property type="match status" value="1"/>
</dbReference>
<dbReference type="GO" id="GO:0009986">
    <property type="term" value="C:cell surface"/>
    <property type="evidence" value="ECO:0007669"/>
    <property type="project" value="UniProtKB-SubCell"/>
</dbReference>
<dbReference type="AlphaFoldDB" id="A0A090ZCX9"/>
<evidence type="ECO:0000313" key="4">
    <source>
        <dbReference type="EMBL" id="KFN02106.1"/>
    </source>
</evidence>
<keyword evidence="2" id="KW-0178">Competence</keyword>
<dbReference type="PROSITE" id="PS00409">
    <property type="entry name" value="PROKAR_NTER_METHYL"/>
    <property type="match status" value="1"/>
</dbReference>
<dbReference type="SUPFAM" id="SSF54523">
    <property type="entry name" value="Pili subunits"/>
    <property type="match status" value="1"/>
</dbReference>
<feature type="transmembrane region" description="Helical" evidence="3">
    <location>
        <begin position="7"/>
        <end position="27"/>
    </location>
</feature>
<dbReference type="InterPro" id="IPR045584">
    <property type="entry name" value="Pilin-like"/>
</dbReference>
<reference evidence="4 6" key="1">
    <citation type="submission" date="2014-04" db="EMBL/GenBank/DDBJ databases">
        <authorList>
            <person name="Bishop-Lilly K.A."/>
            <person name="Broomall S.M."/>
            <person name="Chain P.S."/>
            <person name="Chertkov O."/>
            <person name="Coyne S.R."/>
            <person name="Daligault H.E."/>
            <person name="Davenport K.W."/>
            <person name="Erkkila T."/>
            <person name="Frey K.G."/>
            <person name="Gibbons H.S."/>
            <person name="Gu W."/>
            <person name="Jaissle J."/>
            <person name="Johnson S.L."/>
            <person name="Koroleva G.I."/>
            <person name="Ladner J.T."/>
            <person name="Lo C.-C."/>
            <person name="Minogue T.D."/>
            <person name="Munk C."/>
            <person name="Palacios G.F."/>
            <person name="Redden C.L."/>
            <person name="Rosenzweig C.N."/>
            <person name="Scholz M.B."/>
            <person name="Teshima H."/>
            <person name="Xu Y."/>
        </authorList>
    </citation>
    <scope>NUCLEOTIDE SEQUENCE [LARGE SCALE GENOMIC DNA]</scope>
    <source>
        <strain evidence="4 6">BHP</strain>
    </source>
</reference>
<evidence type="ECO:0000256" key="2">
    <source>
        <dbReference type="ARBA" id="ARBA00023287"/>
    </source>
</evidence>
<evidence type="ECO:0000313" key="7">
    <source>
        <dbReference type="Proteomes" id="UP000264294"/>
    </source>
</evidence>
<dbReference type="Proteomes" id="UP000264294">
    <property type="component" value="Unassembled WGS sequence"/>
</dbReference>
<dbReference type="InterPro" id="IPR012902">
    <property type="entry name" value="N_methyl_site"/>
</dbReference>
<dbReference type="InterPro" id="IPR016785">
    <property type="entry name" value="ComGD"/>
</dbReference>
<gene>
    <name evidence="5" type="ORF">D0U04_09205</name>
    <name evidence="4" type="ORF">DJ93_1268</name>
</gene>
<protein>
    <submittedName>
        <fullName evidence="5">Type II secretion system protein</fullName>
    </submittedName>
</protein>
<evidence type="ECO:0000313" key="6">
    <source>
        <dbReference type="Proteomes" id="UP000029389"/>
    </source>
</evidence>
<accession>A0A090ZCX9</accession>
<dbReference type="GO" id="GO:0030420">
    <property type="term" value="P:establishment of competence for transformation"/>
    <property type="evidence" value="ECO:0007669"/>
    <property type="project" value="UniProtKB-KW"/>
</dbReference>
<organism evidence="4 6">
    <name type="scientific">Bacillus clarus</name>
    <dbReference type="NCBI Taxonomy" id="2338372"/>
    <lineage>
        <taxon>Bacteria</taxon>
        <taxon>Bacillati</taxon>
        <taxon>Bacillota</taxon>
        <taxon>Bacilli</taxon>
        <taxon>Bacillales</taxon>
        <taxon>Bacillaceae</taxon>
        <taxon>Bacillus</taxon>
        <taxon>Bacillus cereus group</taxon>
    </lineage>
</organism>
<dbReference type="STRING" id="1405.B7492_22745"/>
<dbReference type="PATRIC" id="fig|1405.8.peg.1452"/>
<proteinExistence type="predicted"/>
<keyword evidence="3" id="KW-0812">Transmembrane</keyword>
<dbReference type="EMBL" id="JMQC01000008">
    <property type="protein sequence ID" value="KFN02106.1"/>
    <property type="molecule type" value="Genomic_DNA"/>
</dbReference>
<keyword evidence="7" id="KW-1185">Reference proteome</keyword>
<evidence type="ECO:0000256" key="3">
    <source>
        <dbReference type="SAM" id="Phobius"/>
    </source>
</evidence>
<dbReference type="NCBIfam" id="NF040982">
    <property type="entry name" value="ComGD"/>
    <property type="match status" value="1"/>
</dbReference>